<organism evidence="2 3">
    <name type="scientific">Salegentibacter salegens</name>
    <dbReference type="NCBI Taxonomy" id="143223"/>
    <lineage>
        <taxon>Bacteria</taxon>
        <taxon>Pseudomonadati</taxon>
        <taxon>Bacteroidota</taxon>
        <taxon>Flavobacteriia</taxon>
        <taxon>Flavobacteriales</taxon>
        <taxon>Flavobacteriaceae</taxon>
        <taxon>Salegentibacter</taxon>
    </lineage>
</organism>
<dbReference type="PANTHER" id="PTHR39165">
    <property type="entry name" value="IG HYPOTHETICAL 17883"/>
    <property type="match status" value="1"/>
</dbReference>
<keyword evidence="1" id="KW-1133">Transmembrane helix</keyword>
<evidence type="ECO:0000313" key="2">
    <source>
        <dbReference type="EMBL" id="SHN01246.1"/>
    </source>
</evidence>
<keyword evidence="1" id="KW-0472">Membrane</keyword>
<dbReference type="PANTHER" id="PTHR39165:SF1">
    <property type="entry name" value="DUF456 DOMAIN-CONTAINING PROTEIN"/>
    <property type="match status" value="1"/>
</dbReference>
<evidence type="ECO:0000313" key="3">
    <source>
        <dbReference type="Proteomes" id="UP000190235"/>
    </source>
</evidence>
<dbReference type="OrthoDB" id="9808460at2"/>
<feature type="transmembrane region" description="Helical" evidence="1">
    <location>
        <begin position="83"/>
        <end position="112"/>
    </location>
</feature>
<evidence type="ECO:0000256" key="1">
    <source>
        <dbReference type="SAM" id="Phobius"/>
    </source>
</evidence>
<dbReference type="STRING" id="143223.SAMN05878281_3025"/>
<dbReference type="InterPro" id="IPR007403">
    <property type="entry name" value="DUF456"/>
</dbReference>
<accession>A0A1M7NC19</accession>
<protein>
    <recommendedName>
        <fullName evidence="4">DUF456 domain-containing protein</fullName>
    </recommendedName>
</protein>
<name>A0A1M7NC19_9FLAO</name>
<gene>
    <name evidence="2" type="ORF">SAMN05878281_3025</name>
</gene>
<evidence type="ECO:0008006" key="4">
    <source>
        <dbReference type="Google" id="ProtNLM"/>
    </source>
</evidence>
<keyword evidence="1" id="KW-0812">Transmembrane</keyword>
<dbReference type="AlphaFoldDB" id="A0A1M7NC19"/>
<dbReference type="RefSeq" id="WP_079735981.1">
    <property type="nucleotide sequence ID" value="NZ_LT670848.1"/>
</dbReference>
<sequence length="165" mass="17533">MDLILFGVGAVLMILGILGSFLPILPGVPLSWVGLLLLYLAPSVPTNYWVLGIAFILAAIIYALQLVIPAMGTKKYGGSKAGMWGATIGLVIGIFVPIPLGIIIGAFAGAFIGEIINKSDSKSALRAAYGSFIGLLASTFMELVVAVGFLIFFSYKAWEFRELIF</sequence>
<reference evidence="3" key="1">
    <citation type="submission" date="2016-11" db="EMBL/GenBank/DDBJ databases">
        <authorList>
            <person name="Varghese N."/>
            <person name="Submissions S."/>
        </authorList>
    </citation>
    <scope>NUCLEOTIDE SEQUENCE [LARGE SCALE GENOMIC DNA]</scope>
    <source>
        <strain evidence="3">ACAM 48</strain>
    </source>
</reference>
<dbReference type="Pfam" id="PF04306">
    <property type="entry name" value="DUF456"/>
    <property type="match status" value="1"/>
</dbReference>
<keyword evidence="3" id="KW-1185">Reference proteome</keyword>
<proteinExistence type="predicted"/>
<dbReference type="Proteomes" id="UP000190235">
    <property type="component" value="Chromosome I"/>
</dbReference>
<feature type="transmembrane region" description="Helical" evidence="1">
    <location>
        <begin position="48"/>
        <end position="71"/>
    </location>
</feature>
<dbReference type="EMBL" id="LT670848">
    <property type="protein sequence ID" value="SHN01246.1"/>
    <property type="molecule type" value="Genomic_DNA"/>
</dbReference>
<feature type="transmembrane region" description="Helical" evidence="1">
    <location>
        <begin position="5"/>
        <end position="28"/>
    </location>
</feature>
<feature type="transmembrane region" description="Helical" evidence="1">
    <location>
        <begin position="132"/>
        <end position="155"/>
    </location>
</feature>